<keyword evidence="2 5" id="KW-0812">Transmembrane</keyword>
<keyword evidence="3 5" id="KW-1133">Transmembrane helix</keyword>
<feature type="domain" description="Ion transport" evidence="6">
    <location>
        <begin position="91"/>
        <end position="365"/>
    </location>
</feature>
<dbReference type="AlphaFoldDB" id="E4YMK9"/>
<organism evidence="7">
    <name type="scientific">Oikopleura dioica</name>
    <name type="common">Tunicate</name>
    <dbReference type="NCBI Taxonomy" id="34765"/>
    <lineage>
        <taxon>Eukaryota</taxon>
        <taxon>Metazoa</taxon>
        <taxon>Chordata</taxon>
        <taxon>Tunicata</taxon>
        <taxon>Appendicularia</taxon>
        <taxon>Copelata</taxon>
        <taxon>Oikopleuridae</taxon>
        <taxon>Oikopleura</taxon>
    </lineage>
</organism>
<dbReference type="Gene3D" id="1.20.120.350">
    <property type="entry name" value="Voltage-gated potassium channels. Chain C"/>
    <property type="match status" value="1"/>
</dbReference>
<feature type="transmembrane region" description="Helical" evidence="5">
    <location>
        <begin position="159"/>
        <end position="176"/>
    </location>
</feature>
<evidence type="ECO:0000259" key="6">
    <source>
        <dbReference type="Pfam" id="PF00520"/>
    </source>
</evidence>
<dbReference type="GO" id="GO:0001669">
    <property type="term" value="C:acrosomal vesicle"/>
    <property type="evidence" value="ECO:0007669"/>
    <property type="project" value="TreeGrafter"/>
</dbReference>
<keyword evidence="4 5" id="KW-0472">Membrane</keyword>
<dbReference type="SUPFAM" id="SSF81324">
    <property type="entry name" value="Voltage-gated potassium channels"/>
    <property type="match status" value="1"/>
</dbReference>
<dbReference type="InterPro" id="IPR005821">
    <property type="entry name" value="Ion_trans_dom"/>
</dbReference>
<feature type="transmembrane region" description="Helical" evidence="5">
    <location>
        <begin position="289"/>
        <end position="310"/>
    </location>
</feature>
<evidence type="ECO:0000256" key="4">
    <source>
        <dbReference type="ARBA" id="ARBA00023136"/>
    </source>
</evidence>
<feature type="transmembrane region" description="Helical" evidence="5">
    <location>
        <begin position="225"/>
        <end position="246"/>
    </location>
</feature>
<gene>
    <name evidence="7" type="ORF">GSOID_T00029751001</name>
</gene>
<comment type="subcellular location">
    <subcellularLocation>
        <location evidence="1">Membrane</location>
        <topology evidence="1">Multi-pass membrane protein</topology>
    </subcellularLocation>
</comment>
<dbReference type="Proteomes" id="UP000011014">
    <property type="component" value="Unassembled WGS sequence"/>
</dbReference>
<protein>
    <recommendedName>
        <fullName evidence="6">Ion transport domain-containing protein</fullName>
    </recommendedName>
</protein>
<dbReference type="PANTHER" id="PTHR47131">
    <property type="entry name" value="CATION CHANNEL SPERM-ASSOCIATED PROTEIN 3"/>
    <property type="match status" value="1"/>
</dbReference>
<proteinExistence type="predicted"/>
<evidence type="ECO:0000256" key="1">
    <source>
        <dbReference type="ARBA" id="ARBA00004141"/>
    </source>
</evidence>
<feature type="transmembrane region" description="Helical" evidence="5">
    <location>
        <begin position="330"/>
        <end position="357"/>
    </location>
</feature>
<sequence length="487" mass="55977">MDGLLNLPGQEPTSGRKSGMQEFGMKLKGIKKSLRKTMTGESMRDDTLEETVEMNMDNWSMKSLDESVVGWCSDRYDEKLAKYVKFVTDSMFFGLLINAVIVVNIIFLFLEISAKNDPIKLKFTIKPEKASLDTLSYYLIELADTDNFDYKKWLEDTDIYFFLSVYLVEFALKFYVELYGYFFAFSNLVDFFVLLVSFIQIALTTSDNSALGQVRFLKILRGLRALRTLKTLWMFGGAQVIIVSIFKSMGRTIKNIGVILILAIWIFAIMMYSTISLSNHPEAVREDWGCFTACFSNLFIMTTADGWFGLTERAEKAVGSSSTSFASSSTFIRFCVGCALMMSHFIIFNLFIAINIAQVDEANKEYMDSVNTEREEQLEIKKTKIIQRQYDDVKKLREQQDAKGCSFDELIENFKQGLKHDDYTVTDGIVTDIDWIENHRNILDQLDTSTYKVQQLIFEYTNVLIFAQNEALKDKALNVFRTRMKGK</sequence>
<feature type="transmembrane region" description="Helical" evidence="5">
    <location>
        <begin position="182"/>
        <end position="204"/>
    </location>
</feature>
<feature type="transmembrane region" description="Helical" evidence="5">
    <location>
        <begin position="91"/>
        <end position="110"/>
    </location>
</feature>
<evidence type="ECO:0000256" key="5">
    <source>
        <dbReference type="SAM" id="Phobius"/>
    </source>
</evidence>
<dbReference type="GO" id="GO:0036128">
    <property type="term" value="C:CatSper complex"/>
    <property type="evidence" value="ECO:0007669"/>
    <property type="project" value="TreeGrafter"/>
</dbReference>
<dbReference type="GO" id="GO:0006814">
    <property type="term" value="P:sodium ion transport"/>
    <property type="evidence" value="ECO:0007669"/>
    <property type="project" value="TreeGrafter"/>
</dbReference>
<dbReference type="Pfam" id="PF00520">
    <property type="entry name" value="Ion_trans"/>
    <property type="match status" value="1"/>
</dbReference>
<evidence type="ECO:0000256" key="2">
    <source>
        <dbReference type="ARBA" id="ARBA00022692"/>
    </source>
</evidence>
<accession>E4YMK9</accession>
<evidence type="ECO:0000313" key="7">
    <source>
        <dbReference type="EMBL" id="CBY36718.1"/>
    </source>
</evidence>
<dbReference type="GO" id="GO:0005245">
    <property type="term" value="F:voltage-gated calcium channel activity"/>
    <property type="evidence" value="ECO:0007669"/>
    <property type="project" value="TreeGrafter"/>
</dbReference>
<dbReference type="InterPro" id="IPR027359">
    <property type="entry name" value="Volt_channel_dom_sf"/>
</dbReference>
<dbReference type="PANTHER" id="PTHR47131:SF1">
    <property type="entry name" value="CATION CHANNEL SPERM-ASSOCIATED PROTEIN 3"/>
    <property type="match status" value="1"/>
</dbReference>
<dbReference type="EMBL" id="FN654829">
    <property type="protein sequence ID" value="CBY36718.1"/>
    <property type="molecule type" value="Genomic_DNA"/>
</dbReference>
<feature type="transmembrane region" description="Helical" evidence="5">
    <location>
        <begin position="258"/>
        <end position="277"/>
    </location>
</feature>
<evidence type="ECO:0000256" key="3">
    <source>
        <dbReference type="ARBA" id="ARBA00022989"/>
    </source>
</evidence>
<dbReference type="GO" id="GO:0030317">
    <property type="term" value="P:flagellated sperm motility"/>
    <property type="evidence" value="ECO:0007669"/>
    <property type="project" value="TreeGrafter"/>
</dbReference>
<dbReference type="Gene3D" id="1.10.287.70">
    <property type="match status" value="1"/>
</dbReference>
<dbReference type="GO" id="GO:0048240">
    <property type="term" value="P:sperm capacitation"/>
    <property type="evidence" value="ECO:0007669"/>
    <property type="project" value="TreeGrafter"/>
</dbReference>
<reference evidence="7" key="1">
    <citation type="journal article" date="2010" name="Science">
        <title>Plasticity of animal genome architecture unmasked by rapid evolution of a pelagic tunicate.</title>
        <authorList>
            <person name="Denoeud F."/>
            <person name="Henriet S."/>
            <person name="Mungpakdee S."/>
            <person name="Aury J.M."/>
            <person name="Da Silva C."/>
            <person name="Brinkmann H."/>
            <person name="Mikhaleva J."/>
            <person name="Olsen L.C."/>
            <person name="Jubin C."/>
            <person name="Canestro C."/>
            <person name="Bouquet J.M."/>
            <person name="Danks G."/>
            <person name="Poulain J."/>
            <person name="Campsteijn C."/>
            <person name="Adamski M."/>
            <person name="Cross I."/>
            <person name="Yadetie F."/>
            <person name="Muffato M."/>
            <person name="Louis A."/>
            <person name="Butcher S."/>
            <person name="Tsagkogeorga G."/>
            <person name="Konrad A."/>
            <person name="Singh S."/>
            <person name="Jensen M.F."/>
            <person name="Cong E.H."/>
            <person name="Eikeseth-Otteraa H."/>
            <person name="Noel B."/>
            <person name="Anthouard V."/>
            <person name="Porcel B.M."/>
            <person name="Kachouri-Lafond R."/>
            <person name="Nishino A."/>
            <person name="Ugolini M."/>
            <person name="Chourrout P."/>
            <person name="Nishida H."/>
            <person name="Aasland R."/>
            <person name="Huzurbazar S."/>
            <person name="Westhof E."/>
            <person name="Delsuc F."/>
            <person name="Lehrach H."/>
            <person name="Reinhardt R."/>
            <person name="Weissenbach J."/>
            <person name="Roy S.W."/>
            <person name="Artiguenave F."/>
            <person name="Postlethwait J.H."/>
            <person name="Manak J.R."/>
            <person name="Thompson E.M."/>
            <person name="Jaillon O."/>
            <person name="Du Pasquier L."/>
            <person name="Boudinot P."/>
            <person name="Liberles D.A."/>
            <person name="Volff J.N."/>
            <person name="Philippe H."/>
            <person name="Lenhard B."/>
            <person name="Roest Crollius H."/>
            <person name="Wincker P."/>
            <person name="Chourrout D."/>
        </authorList>
    </citation>
    <scope>NUCLEOTIDE SEQUENCE [LARGE SCALE GENOMIC DNA]</scope>
</reference>
<name>E4YMK9_OIKDI</name>